<comment type="similarity">
    <text evidence="2 10">Belongs to the GSP L family.</text>
</comment>
<dbReference type="eggNOG" id="COG3297">
    <property type="taxonomic scope" value="Bacteria"/>
</dbReference>
<evidence type="ECO:0000256" key="6">
    <source>
        <dbReference type="ARBA" id="ARBA00022692"/>
    </source>
</evidence>
<dbReference type="InterPro" id="IPR007812">
    <property type="entry name" value="T2SS_protein-GspL"/>
</dbReference>
<comment type="function">
    <text evidence="10">Inner membrane component of the type II secretion system required for the energy-dependent secretion of extracellular factors such as proteases and toxins from the periplasm.</text>
</comment>
<sequence>MSEILTVRLSRQNLNTIPWLVWSSTEDEIIASGELNGLAQLDELASYATDRNVALLLDGQDVALKEVSVPAGATRQFATMLPFLLEEELAQDIDELHFSILKLAGDKAWIAAVDKSYFKQCIAYFTEAGIELHKVLPDVLSLPLEEAGVTVLPWDAHYLIRQNQFQGMTLSEELVPFVLTQMLSVAPSDDGETEDESASTEQAIASIQSFGQLPDAIQESVSVKIDELPAELPMALLAKNAQLSTVNLLSGEFKKQASWLKNIKLWRAPAIAALILLVVFSINTYMNVSQIESKATAYRAESERIFRAVFPDKRRIPTVSYLKRQMTDEKTRLNGGTVSAPLITWMLEVQESLKGMDKVKIQSVKFDSNREELRIQAQASDFQTFEQLRVALSDKFSVDQGQINRDGDLVSSSYVLKVK</sequence>
<evidence type="ECO:0000256" key="8">
    <source>
        <dbReference type="ARBA" id="ARBA00022989"/>
    </source>
</evidence>
<dbReference type="InterPro" id="IPR043129">
    <property type="entry name" value="ATPase_NBD"/>
</dbReference>
<dbReference type="Gene3D" id="3.30.420.370">
    <property type="match status" value="1"/>
</dbReference>
<dbReference type="PIRSF" id="PIRSF015761">
    <property type="entry name" value="Protein_L"/>
    <property type="match status" value="1"/>
</dbReference>
<dbReference type="EMBL" id="BATM01000037">
    <property type="protein sequence ID" value="GAD80521.1"/>
    <property type="molecule type" value="Genomic_DNA"/>
</dbReference>
<comment type="caution">
    <text evidence="13">The sequence shown here is derived from an EMBL/GenBank/DDBJ whole genome shotgun (WGS) entry which is preliminary data.</text>
</comment>
<gene>
    <name evidence="13" type="primary">gspL</name>
    <name evidence="13" type="ORF">VEZ01S_37_00860</name>
</gene>
<evidence type="ECO:0000256" key="5">
    <source>
        <dbReference type="ARBA" id="ARBA00022519"/>
    </source>
</evidence>
<keyword evidence="4" id="KW-1003">Cell membrane</keyword>
<comment type="subcellular location">
    <subcellularLocation>
        <location evidence="1">Cell inner membrane</location>
        <topology evidence="1">Single-pass membrane protein</topology>
    </subcellularLocation>
</comment>
<evidence type="ECO:0000259" key="11">
    <source>
        <dbReference type="Pfam" id="PF05134"/>
    </source>
</evidence>
<dbReference type="GO" id="GO:0005886">
    <property type="term" value="C:plasma membrane"/>
    <property type="evidence" value="ECO:0007669"/>
    <property type="project" value="UniProtKB-SubCell"/>
</dbReference>
<keyword evidence="5" id="KW-0997">Cell inner membrane</keyword>
<dbReference type="AlphaFoldDB" id="U3AKR3"/>
<keyword evidence="6" id="KW-0812">Transmembrane</keyword>
<dbReference type="SUPFAM" id="SSF53067">
    <property type="entry name" value="Actin-like ATPase domain"/>
    <property type="match status" value="2"/>
</dbReference>
<organism evidence="13 14">
    <name type="scientific">Vibrio ezurae NBRC 102218</name>
    <dbReference type="NCBI Taxonomy" id="1219080"/>
    <lineage>
        <taxon>Bacteria</taxon>
        <taxon>Pseudomonadati</taxon>
        <taxon>Pseudomonadota</taxon>
        <taxon>Gammaproteobacteria</taxon>
        <taxon>Vibrionales</taxon>
        <taxon>Vibrionaceae</taxon>
        <taxon>Vibrio</taxon>
    </lineage>
</organism>
<evidence type="ECO:0000256" key="7">
    <source>
        <dbReference type="ARBA" id="ARBA00022927"/>
    </source>
</evidence>
<evidence type="ECO:0000256" key="9">
    <source>
        <dbReference type="ARBA" id="ARBA00023136"/>
    </source>
</evidence>
<dbReference type="RefSeq" id="WP_021714229.1">
    <property type="nucleotide sequence ID" value="NZ_BATM01000037.1"/>
</dbReference>
<dbReference type="GO" id="GO:0015628">
    <property type="term" value="P:protein secretion by the type II secretion system"/>
    <property type="evidence" value="ECO:0007669"/>
    <property type="project" value="InterPro"/>
</dbReference>
<dbReference type="CDD" id="cd24017">
    <property type="entry name" value="ASKHA_T2SSL_N"/>
    <property type="match status" value="1"/>
</dbReference>
<keyword evidence="9" id="KW-0472">Membrane</keyword>
<name>U3AKR3_9VIBR</name>
<feature type="domain" description="GspL periplasmic" evidence="12">
    <location>
        <begin position="262"/>
        <end position="417"/>
    </location>
</feature>
<dbReference type="Pfam" id="PF05134">
    <property type="entry name" value="T2SSL"/>
    <property type="match status" value="1"/>
</dbReference>
<dbReference type="STRING" id="1219080.VEZ01S_37_00860"/>
<dbReference type="Proteomes" id="UP000016562">
    <property type="component" value="Unassembled WGS sequence"/>
</dbReference>
<keyword evidence="8" id="KW-1133">Transmembrane helix</keyword>
<evidence type="ECO:0000313" key="14">
    <source>
        <dbReference type="Proteomes" id="UP000016562"/>
    </source>
</evidence>
<dbReference type="InterPro" id="IPR025691">
    <property type="entry name" value="GspL_pp_dom"/>
</dbReference>
<evidence type="ECO:0000313" key="13">
    <source>
        <dbReference type="EMBL" id="GAD80521.1"/>
    </source>
</evidence>
<keyword evidence="14" id="KW-1185">Reference proteome</keyword>
<evidence type="ECO:0000256" key="4">
    <source>
        <dbReference type="ARBA" id="ARBA00022475"/>
    </source>
</evidence>
<proteinExistence type="inferred from homology"/>
<dbReference type="Gene3D" id="3.30.1360.100">
    <property type="entry name" value="General secretion pathway protein M, EpsM"/>
    <property type="match status" value="1"/>
</dbReference>
<dbReference type="NCBIfam" id="TIGR01709">
    <property type="entry name" value="typeII_sec_gspL"/>
    <property type="match status" value="1"/>
</dbReference>
<dbReference type="Pfam" id="PF12693">
    <property type="entry name" value="GspL_C"/>
    <property type="match status" value="1"/>
</dbReference>
<keyword evidence="3 10" id="KW-0813">Transport</keyword>
<evidence type="ECO:0000259" key="12">
    <source>
        <dbReference type="Pfam" id="PF12693"/>
    </source>
</evidence>
<evidence type="ECO:0000256" key="2">
    <source>
        <dbReference type="ARBA" id="ARBA00005318"/>
    </source>
</evidence>
<dbReference type="InterPro" id="IPR024230">
    <property type="entry name" value="GspL_cyto_dom"/>
</dbReference>
<evidence type="ECO:0000256" key="10">
    <source>
        <dbReference type="PIRNR" id="PIRNR015761"/>
    </source>
</evidence>
<evidence type="ECO:0000256" key="3">
    <source>
        <dbReference type="ARBA" id="ARBA00022448"/>
    </source>
</evidence>
<evidence type="ECO:0000256" key="1">
    <source>
        <dbReference type="ARBA" id="ARBA00004377"/>
    </source>
</evidence>
<dbReference type="GO" id="GO:0015627">
    <property type="term" value="C:type II protein secretion system complex"/>
    <property type="evidence" value="ECO:0007669"/>
    <property type="project" value="InterPro"/>
</dbReference>
<keyword evidence="7 10" id="KW-0653">Protein transport</keyword>
<dbReference type="GO" id="GO:0009276">
    <property type="term" value="C:Gram-negative-bacterium-type cell wall"/>
    <property type="evidence" value="ECO:0007669"/>
    <property type="project" value="InterPro"/>
</dbReference>
<reference evidence="13 14" key="1">
    <citation type="submission" date="2013-09" db="EMBL/GenBank/DDBJ databases">
        <title>Whole genome shotgun sequence of Vibrio ezurae NBRC 102218.</title>
        <authorList>
            <person name="Yoshida I."/>
            <person name="Hosoyama A."/>
            <person name="Numata M."/>
            <person name="Hashimoto M."/>
            <person name="Hosoyama Y."/>
            <person name="Tsuchikane K."/>
            <person name="Noguchi M."/>
            <person name="Hirakata S."/>
            <person name="Ichikawa N."/>
            <person name="Ohji S."/>
            <person name="Yamazoe A."/>
            <person name="Fujita N."/>
        </authorList>
    </citation>
    <scope>NUCLEOTIDE SEQUENCE [LARGE SCALE GENOMIC DNA]</scope>
    <source>
        <strain evidence="13 14">NBRC 102218</strain>
    </source>
</reference>
<dbReference type="Gene3D" id="3.30.420.380">
    <property type="match status" value="1"/>
</dbReference>
<feature type="domain" description="GspL cytoplasmic actin-ATPase-like" evidence="11">
    <location>
        <begin position="5"/>
        <end position="256"/>
    </location>
</feature>
<accession>U3AKR3</accession>
<protein>
    <recommendedName>
        <fullName evidence="10">Type II secretion system protein L</fullName>
        <shortName evidence="10">T2SS protein L</shortName>
    </recommendedName>
</protein>